<dbReference type="AlphaFoldDB" id="A0AA38M1B4"/>
<proteinExistence type="predicted"/>
<gene>
    <name evidence="1" type="ORF">Zmor_003194</name>
</gene>
<evidence type="ECO:0000313" key="1">
    <source>
        <dbReference type="EMBL" id="KAJ3639861.1"/>
    </source>
</evidence>
<dbReference type="Proteomes" id="UP001168821">
    <property type="component" value="Unassembled WGS sequence"/>
</dbReference>
<comment type="caution">
    <text evidence="1">The sequence shown here is derived from an EMBL/GenBank/DDBJ whole genome shotgun (WGS) entry which is preliminary data.</text>
</comment>
<accession>A0AA38M1B4</accession>
<organism evidence="1 2">
    <name type="scientific">Zophobas morio</name>
    <dbReference type="NCBI Taxonomy" id="2755281"/>
    <lineage>
        <taxon>Eukaryota</taxon>
        <taxon>Metazoa</taxon>
        <taxon>Ecdysozoa</taxon>
        <taxon>Arthropoda</taxon>
        <taxon>Hexapoda</taxon>
        <taxon>Insecta</taxon>
        <taxon>Pterygota</taxon>
        <taxon>Neoptera</taxon>
        <taxon>Endopterygota</taxon>
        <taxon>Coleoptera</taxon>
        <taxon>Polyphaga</taxon>
        <taxon>Cucujiformia</taxon>
        <taxon>Tenebrionidae</taxon>
        <taxon>Zophobas</taxon>
    </lineage>
</organism>
<protein>
    <submittedName>
        <fullName evidence="1">Uncharacterized protein</fullName>
    </submittedName>
</protein>
<evidence type="ECO:0000313" key="2">
    <source>
        <dbReference type="Proteomes" id="UP001168821"/>
    </source>
</evidence>
<name>A0AA38M1B4_9CUCU</name>
<keyword evidence="2" id="KW-1185">Reference proteome</keyword>
<dbReference type="EMBL" id="JALNTZ010000010">
    <property type="protein sequence ID" value="KAJ3639861.1"/>
    <property type="molecule type" value="Genomic_DNA"/>
</dbReference>
<sequence>MAEIYHFIYLRQAARRQEVREKTRSAGSTREQTQQNVIDAFAAKTSRRRESKPPCEMALQNYPSIYILFFRPRKLINRPKSYAELLKPIKDSNINPQNKQTRA</sequence>
<reference evidence="1" key="1">
    <citation type="journal article" date="2023" name="G3 (Bethesda)">
        <title>Whole genome assemblies of Zophobas morio and Tenebrio molitor.</title>
        <authorList>
            <person name="Kaur S."/>
            <person name="Stinson S.A."/>
            <person name="diCenzo G.C."/>
        </authorList>
    </citation>
    <scope>NUCLEOTIDE SEQUENCE</scope>
    <source>
        <strain evidence="1">QUZm001</strain>
    </source>
</reference>